<proteinExistence type="predicted"/>
<reference evidence="2 3" key="1">
    <citation type="journal article" date="2023" name="J. Hered.">
        <title>Chromosome-level genome of the wood stork (Mycteria americana) provides insight into avian chromosome evolution.</title>
        <authorList>
            <person name="Flamio R. Jr."/>
            <person name="Ramstad K.M."/>
        </authorList>
    </citation>
    <scope>NUCLEOTIDE SEQUENCE [LARGE SCALE GENOMIC DNA]</scope>
    <source>
        <strain evidence="2">JAX WOST 10</strain>
    </source>
</reference>
<protein>
    <recommendedName>
        <fullName evidence="4">Rna-directed dna polymerase from mobile element jockey-like</fullName>
    </recommendedName>
</protein>
<dbReference type="EMBL" id="JAUNZN010000044">
    <property type="protein sequence ID" value="KAK4806182.1"/>
    <property type="molecule type" value="Genomic_DNA"/>
</dbReference>
<feature type="non-terminal residue" evidence="2">
    <location>
        <position position="292"/>
    </location>
</feature>
<organism evidence="2 3">
    <name type="scientific">Mycteria americana</name>
    <name type="common">Wood stork</name>
    <dbReference type="NCBI Taxonomy" id="33587"/>
    <lineage>
        <taxon>Eukaryota</taxon>
        <taxon>Metazoa</taxon>
        <taxon>Chordata</taxon>
        <taxon>Craniata</taxon>
        <taxon>Vertebrata</taxon>
        <taxon>Euteleostomi</taxon>
        <taxon>Archelosauria</taxon>
        <taxon>Archosauria</taxon>
        <taxon>Dinosauria</taxon>
        <taxon>Saurischia</taxon>
        <taxon>Theropoda</taxon>
        <taxon>Coelurosauria</taxon>
        <taxon>Aves</taxon>
        <taxon>Neognathae</taxon>
        <taxon>Neoaves</taxon>
        <taxon>Aequornithes</taxon>
        <taxon>Ciconiiformes</taxon>
        <taxon>Ciconiidae</taxon>
        <taxon>Mycteria</taxon>
    </lineage>
</organism>
<evidence type="ECO:0000256" key="1">
    <source>
        <dbReference type="SAM" id="MobiDB-lite"/>
    </source>
</evidence>
<gene>
    <name evidence="2" type="ORF">QYF61_001105</name>
</gene>
<dbReference type="PANTHER" id="PTHR33332">
    <property type="entry name" value="REVERSE TRANSCRIPTASE DOMAIN-CONTAINING PROTEIN"/>
    <property type="match status" value="1"/>
</dbReference>
<keyword evidence="3" id="KW-1185">Reference proteome</keyword>
<dbReference type="PRINTS" id="PR01345">
    <property type="entry name" value="CERVTRCPTASE"/>
</dbReference>
<sequence length="292" mass="32740">MPEDWMEANVTPIFKKEGSGNYRPVSLTLIPGKILINDLDDEAEYILRKVFADGTKLGGVADRPEGGAAIQRDLDRLEKWADGNLMKFNKGKCQVLHLGRNNPRHQYMLGATQLESSLAEMDVGLLVDTRLNMSQQCALVAKVANGILGCIRRSVASRSREGMLPLCSALVRPHLEYVQERWRYWRKSNEGPLKMKELEHLSYEEKLSKPGQRSEGSRDRTRGSGHKLKHGRFHLNIRKVLGLFLGVFFLFVCFFDGEGDQALEQVAQRACGISLLGDIKKPSEHGPGQLAL</sequence>
<dbReference type="AlphaFoldDB" id="A0AAN7MY29"/>
<accession>A0AAN7MY29</accession>
<comment type="caution">
    <text evidence="2">The sequence shown here is derived from an EMBL/GenBank/DDBJ whole genome shotgun (WGS) entry which is preliminary data.</text>
</comment>
<evidence type="ECO:0000313" key="2">
    <source>
        <dbReference type="EMBL" id="KAK4806182.1"/>
    </source>
</evidence>
<name>A0AAN7MY29_MYCAM</name>
<evidence type="ECO:0008006" key="4">
    <source>
        <dbReference type="Google" id="ProtNLM"/>
    </source>
</evidence>
<feature type="region of interest" description="Disordered" evidence="1">
    <location>
        <begin position="204"/>
        <end position="227"/>
    </location>
</feature>
<evidence type="ECO:0000313" key="3">
    <source>
        <dbReference type="Proteomes" id="UP001333110"/>
    </source>
</evidence>
<dbReference type="Proteomes" id="UP001333110">
    <property type="component" value="Unassembled WGS sequence"/>
</dbReference>